<dbReference type="AlphaFoldDB" id="A0A7K4BZI9"/>
<protein>
    <recommendedName>
        <fullName evidence="6">Anhydromevalonate phosphate decarboxylase</fullName>
        <ecNumber evidence="5">4.1.1.126</ecNumber>
    </recommendedName>
</protein>
<comment type="similarity">
    <text evidence="2">Belongs to the UbiD family.</text>
</comment>
<dbReference type="PANTHER" id="PTHR30108">
    <property type="entry name" value="3-OCTAPRENYL-4-HYDROXYBENZOATE CARBOXY-LYASE-RELATED"/>
    <property type="match status" value="1"/>
</dbReference>
<evidence type="ECO:0000256" key="1">
    <source>
        <dbReference type="ARBA" id="ARBA00005092"/>
    </source>
</evidence>
<feature type="domain" description="3-octaprenyl-4-hydroxybenzoate carboxy-lyase-like C-terminal" evidence="10">
    <location>
        <begin position="277"/>
        <end position="399"/>
    </location>
</feature>
<dbReference type="PANTHER" id="PTHR30108:SF21">
    <property type="entry name" value="4-HYDROXYBENZOATE DECARBOXYLASE"/>
    <property type="match status" value="1"/>
</dbReference>
<feature type="domain" description="3-octaprenyl-4-hydroxybenzoate carboxy-lyase-like Rift-related" evidence="8">
    <location>
        <begin position="95"/>
        <end position="272"/>
    </location>
</feature>
<evidence type="ECO:0000313" key="11">
    <source>
        <dbReference type="EMBL" id="NMA44648.1"/>
    </source>
</evidence>
<name>A0A7K4BZI9_9ARCH</name>
<accession>A0A7K4BZI9</accession>
<organism evidence="11 12">
    <name type="scientific">Candidatus Iainarchaeum sp</name>
    <dbReference type="NCBI Taxonomy" id="3101447"/>
    <lineage>
        <taxon>Archaea</taxon>
        <taxon>Candidatus Iainarchaeota</taxon>
        <taxon>Candidatus Iainarchaeia</taxon>
        <taxon>Candidatus Iainarchaeales</taxon>
        <taxon>Candidatus Iainarchaeaceae</taxon>
        <taxon>Candidatus Iainarchaeum</taxon>
    </lineage>
</organism>
<dbReference type="Pfam" id="PF20696">
    <property type="entry name" value="UbiD_C"/>
    <property type="match status" value="1"/>
</dbReference>
<dbReference type="GO" id="GO:0005737">
    <property type="term" value="C:cytoplasm"/>
    <property type="evidence" value="ECO:0007669"/>
    <property type="project" value="TreeGrafter"/>
</dbReference>
<reference evidence="11 12" key="1">
    <citation type="journal article" date="2020" name="Biotechnol. Biofuels">
        <title>New insights from the biogas microbiome by comprehensive genome-resolved metagenomics of nearly 1600 species originating from multiple anaerobic digesters.</title>
        <authorList>
            <person name="Campanaro S."/>
            <person name="Treu L."/>
            <person name="Rodriguez-R L.M."/>
            <person name="Kovalovszki A."/>
            <person name="Ziels R.M."/>
            <person name="Maus I."/>
            <person name="Zhu X."/>
            <person name="Kougias P.G."/>
            <person name="Basile A."/>
            <person name="Luo G."/>
            <person name="Schluter A."/>
            <person name="Konstantinidis K.T."/>
            <person name="Angelidaki I."/>
        </authorList>
    </citation>
    <scope>NUCLEOTIDE SEQUENCE [LARGE SCALE GENOMIC DNA]</scope>
    <source>
        <strain evidence="11">AS22ysBPME_79</strain>
    </source>
</reference>
<evidence type="ECO:0000256" key="3">
    <source>
        <dbReference type="ARBA" id="ARBA00049054"/>
    </source>
</evidence>
<proteinExistence type="inferred from homology"/>
<sequence>MSFRDFVTKTDFVITKPVSKNLEVSGIIYSASDKSIMFENIKETKNKIAANVFASKEKVAKYLSCEVKDLVPIMTNALNSPTKPTLIPKTDHEELGLDLEKLPILTHTKQDGGPYISSGIIIVKDPSVGQNVCYHRGMIIGKNKIALRILERNTMELLKKNNGELKAAYCIGIGGETALAAAMAPPLGVNELEIANSIKPINVIKAKTFEAELPADAEIIMEGTLSLNEKHSEGPFVDLTGTNDIIRQEPIFTVEKIYARPNYIYHALLPGGFEHKILMGMPREPTVFDCVKKAGVDVIDVSVNPGGSSWFHVIVKINKKNEDDGKKAIEAAMKGHTSGKHFFIVDKDINIYDPLEVEWAMATRFQANKDFYIFQNQKGSSLDPSANQITRETTKAGFDLTMELDKIEKMTRTEFPKHNIKEYL</sequence>
<evidence type="ECO:0000259" key="9">
    <source>
        <dbReference type="Pfam" id="PF20695"/>
    </source>
</evidence>
<evidence type="ECO:0000259" key="10">
    <source>
        <dbReference type="Pfam" id="PF20696"/>
    </source>
</evidence>
<dbReference type="NCBIfam" id="TIGR00148">
    <property type="entry name" value="UbiD family decarboxylase"/>
    <property type="match status" value="1"/>
</dbReference>
<dbReference type="InterPro" id="IPR049383">
    <property type="entry name" value="UbiD-like_N"/>
</dbReference>
<comment type="function">
    <text evidence="4">Catalyzes the conversion of trans-anhydromevalonate 5-phosphate (tAHMP) into isopentenyl phosphate. Involved in the archaeal mevalonate (MVA) pathway, which provides fundamental precursors for isoprenoid biosynthesis, such as isopentenyl diphosphate (IPP) and dimethylallyl diphosphate (DMAPP).</text>
</comment>
<dbReference type="InterPro" id="IPR002830">
    <property type="entry name" value="UbiD"/>
</dbReference>
<gene>
    <name evidence="11" type="ORF">GX950_02445</name>
</gene>
<comment type="cofactor">
    <cofactor evidence="7">
        <name>prenylated FMN</name>
        <dbReference type="ChEBI" id="CHEBI:87746"/>
    </cofactor>
</comment>
<evidence type="ECO:0000256" key="4">
    <source>
        <dbReference type="ARBA" id="ARBA00049583"/>
    </source>
</evidence>
<comment type="pathway">
    <text evidence="1">Isoprenoid biosynthesis; isopentenyl diphosphate biosynthesis via mevalonate pathway.</text>
</comment>
<evidence type="ECO:0000259" key="8">
    <source>
        <dbReference type="Pfam" id="PF01977"/>
    </source>
</evidence>
<evidence type="ECO:0000313" key="12">
    <source>
        <dbReference type="Proteomes" id="UP000526302"/>
    </source>
</evidence>
<dbReference type="Proteomes" id="UP000526302">
    <property type="component" value="Unassembled WGS sequence"/>
</dbReference>
<dbReference type="Pfam" id="PF20695">
    <property type="entry name" value="UbiD_N"/>
    <property type="match status" value="1"/>
</dbReference>
<comment type="caution">
    <text evidence="11">The sequence shown here is derived from an EMBL/GenBank/DDBJ whole genome shotgun (WGS) entry which is preliminary data.</text>
</comment>
<evidence type="ECO:0000256" key="7">
    <source>
        <dbReference type="ARBA" id="ARBA00049936"/>
    </source>
</evidence>
<dbReference type="InterPro" id="IPR049381">
    <property type="entry name" value="UbiD-like_C"/>
</dbReference>
<dbReference type="EMBL" id="JAAZKV010000018">
    <property type="protein sequence ID" value="NMA44648.1"/>
    <property type="molecule type" value="Genomic_DNA"/>
</dbReference>
<dbReference type="InterPro" id="IPR048304">
    <property type="entry name" value="UbiD_Rift_dom"/>
</dbReference>
<comment type="catalytic activity">
    <reaction evidence="3">
        <text>(2E)-3-methyl-5-phosphooxypent-2-enoate + H(+) = isopentenyl phosphate + CO2</text>
        <dbReference type="Rhea" id="RHEA:78971"/>
        <dbReference type="ChEBI" id="CHEBI:15378"/>
        <dbReference type="ChEBI" id="CHEBI:16526"/>
        <dbReference type="ChEBI" id="CHEBI:65078"/>
        <dbReference type="ChEBI" id="CHEBI:229665"/>
        <dbReference type="EC" id="4.1.1.126"/>
    </reaction>
    <physiologicalReaction direction="left-to-right" evidence="3">
        <dbReference type="Rhea" id="RHEA:78972"/>
    </physiologicalReaction>
</comment>
<dbReference type="Pfam" id="PF01977">
    <property type="entry name" value="UbiD"/>
    <property type="match status" value="1"/>
</dbReference>
<evidence type="ECO:0000256" key="2">
    <source>
        <dbReference type="ARBA" id="ARBA00010021"/>
    </source>
</evidence>
<dbReference type="GO" id="GO:0016831">
    <property type="term" value="F:carboxy-lyase activity"/>
    <property type="evidence" value="ECO:0007669"/>
    <property type="project" value="InterPro"/>
</dbReference>
<dbReference type="EC" id="4.1.1.126" evidence="5"/>
<evidence type="ECO:0000256" key="6">
    <source>
        <dbReference type="ARBA" id="ARBA00049754"/>
    </source>
</evidence>
<dbReference type="Gene3D" id="3.40.1670.10">
    <property type="entry name" value="UbiD C-terminal domain-like"/>
    <property type="match status" value="1"/>
</dbReference>
<dbReference type="SUPFAM" id="SSF50475">
    <property type="entry name" value="FMN-binding split barrel"/>
    <property type="match status" value="1"/>
</dbReference>
<evidence type="ECO:0000256" key="5">
    <source>
        <dbReference type="ARBA" id="ARBA00049727"/>
    </source>
</evidence>
<feature type="domain" description="3-octaprenyl-4-hydroxybenzoate carboxy-lyase-like N-terminal" evidence="9">
    <location>
        <begin position="14"/>
        <end position="71"/>
    </location>
</feature>
<dbReference type="SUPFAM" id="SSF143968">
    <property type="entry name" value="UbiD C-terminal domain-like"/>
    <property type="match status" value="1"/>
</dbReference>